<dbReference type="InterPro" id="IPR013320">
    <property type="entry name" value="ConA-like_dom_sf"/>
</dbReference>
<feature type="domain" description="B30.2/SPRY" evidence="8">
    <location>
        <begin position="361"/>
        <end position="556"/>
    </location>
</feature>
<comment type="caution">
    <text evidence="9">The sequence shown here is derived from an EMBL/GenBank/DDBJ whole genome shotgun (WGS) entry which is preliminary data.</text>
</comment>
<dbReference type="Pfam" id="PF15227">
    <property type="entry name" value="zf-C3HC4_4"/>
    <property type="match status" value="1"/>
</dbReference>
<evidence type="ECO:0000256" key="5">
    <source>
        <dbReference type="SAM" id="Coils"/>
    </source>
</evidence>
<dbReference type="Gene3D" id="3.30.40.10">
    <property type="entry name" value="Zinc/RING finger domain, C3HC4 (zinc finger)"/>
    <property type="match status" value="1"/>
</dbReference>
<feature type="coiled-coil region" evidence="5">
    <location>
        <begin position="189"/>
        <end position="216"/>
    </location>
</feature>
<dbReference type="InterPro" id="IPR001841">
    <property type="entry name" value="Znf_RING"/>
</dbReference>
<dbReference type="InterPro" id="IPR050143">
    <property type="entry name" value="TRIM/RBCC"/>
</dbReference>
<reference evidence="9" key="1">
    <citation type="submission" date="2023-06" db="EMBL/GenBank/DDBJ databases">
        <title>Reference genome for the Northern bat (Eptesicus nilssonii), a most northern bat species.</title>
        <authorList>
            <person name="Laine V.N."/>
            <person name="Pulliainen A.T."/>
            <person name="Lilley T.M."/>
        </authorList>
    </citation>
    <scope>NUCLEOTIDE SEQUENCE</scope>
    <source>
        <strain evidence="9">BLF_Eptnil</strain>
        <tissue evidence="9">Kidney</tissue>
    </source>
</reference>
<keyword evidence="10" id="KW-1185">Reference proteome</keyword>
<dbReference type="SUPFAM" id="SSF57850">
    <property type="entry name" value="RING/U-box"/>
    <property type="match status" value="1"/>
</dbReference>
<evidence type="ECO:0000256" key="3">
    <source>
        <dbReference type="ARBA" id="ARBA00022833"/>
    </source>
</evidence>
<dbReference type="SMART" id="SM00184">
    <property type="entry name" value="RING"/>
    <property type="match status" value="1"/>
</dbReference>
<proteinExistence type="predicted"/>
<dbReference type="PANTHER" id="PTHR24103">
    <property type="entry name" value="E3 UBIQUITIN-PROTEIN LIGASE TRIM"/>
    <property type="match status" value="1"/>
</dbReference>
<dbReference type="SUPFAM" id="SSF49899">
    <property type="entry name" value="Concanavalin A-like lectins/glucanases"/>
    <property type="match status" value="1"/>
</dbReference>
<dbReference type="CDD" id="cd15818">
    <property type="entry name" value="SPRY_PRY_TRIM69"/>
    <property type="match status" value="1"/>
</dbReference>
<evidence type="ECO:0000313" key="9">
    <source>
        <dbReference type="EMBL" id="KAK1339012.1"/>
    </source>
</evidence>
<dbReference type="InterPro" id="IPR017907">
    <property type="entry name" value="Znf_RING_CS"/>
</dbReference>
<dbReference type="Gene3D" id="3.30.160.60">
    <property type="entry name" value="Classic Zinc Finger"/>
    <property type="match status" value="1"/>
</dbReference>
<dbReference type="InterPro" id="IPR003877">
    <property type="entry name" value="SPRY_dom"/>
</dbReference>
<dbReference type="SMART" id="SM00449">
    <property type="entry name" value="SPRY"/>
    <property type="match status" value="1"/>
</dbReference>
<dbReference type="Pfam" id="PF00622">
    <property type="entry name" value="SPRY"/>
    <property type="match status" value="1"/>
</dbReference>
<evidence type="ECO:0000256" key="2">
    <source>
        <dbReference type="ARBA" id="ARBA00022771"/>
    </source>
</evidence>
<protein>
    <recommendedName>
        <fullName evidence="11">E3 ubiquitin-protein ligase TRIM69</fullName>
    </recommendedName>
</protein>
<evidence type="ECO:0000256" key="1">
    <source>
        <dbReference type="ARBA" id="ARBA00022723"/>
    </source>
</evidence>
<evidence type="ECO:0000256" key="4">
    <source>
        <dbReference type="PROSITE-ProRule" id="PRU00175"/>
    </source>
</evidence>
<dbReference type="InterPro" id="IPR006574">
    <property type="entry name" value="PRY"/>
</dbReference>
<evidence type="ECO:0000259" key="8">
    <source>
        <dbReference type="PROSITE" id="PS50188"/>
    </source>
</evidence>
<keyword evidence="5" id="KW-0175">Coiled coil</keyword>
<dbReference type="InterPro" id="IPR001870">
    <property type="entry name" value="B30.2/SPRY"/>
</dbReference>
<dbReference type="AlphaFoldDB" id="A0AA40HY59"/>
<dbReference type="EMBL" id="JAULJE010000009">
    <property type="protein sequence ID" value="KAK1339012.1"/>
    <property type="molecule type" value="Genomic_DNA"/>
</dbReference>
<feature type="domain" description="RING-type" evidence="7">
    <location>
        <begin position="69"/>
        <end position="110"/>
    </location>
</feature>
<evidence type="ECO:0000259" key="7">
    <source>
        <dbReference type="PROSITE" id="PS50089"/>
    </source>
</evidence>
<dbReference type="Gene3D" id="2.60.120.920">
    <property type="match status" value="1"/>
</dbReference>
<dbReference type="GO" id="GO:0008270">
    <property type="term" value="F:zinc ion binding"/>
    <property type="evidence" value="ECO:0007669"/>
    <property type="project" value="UniProtKB-KW"/>
</dbReference>
<evidence type="ECO:0000313" key="10">
    <source>
        <dbReference type="Proteomes" id="UP001177744"/>
    </source>
</evidence>
<dbReference type="InterPro" id="IPR003879">
    <property type="entry name" value="Butyrophylin_SPRY"/>
</dbReference>
<organism evidence="9 10">
    <name type="scientific">Cnephaeus nilssonii</name>
    <name type="common">Northern bat</name>
    <name type="synonym">Eptesicus nilssonii</name>
    <dbReference type="NCBI Taxonomy" id="3371016"/>
    <lineage>
        <taxon>Eukaryota</taxon>
        <taxon>Metazoa</taxon>
        <taxon>Chordata</taxon>
        <taxon>Craniata</taxon>
        <taxon>Vertebrata</taxon>
        <taxon>Euteleostomi</taxon>
        <taxon>Mammalia</taxon>
        <taxon>Eutheria</taxon>
        <taxon>Laurasiatheria</taxon>
        <taxon>Chiroptera</taxon>
        <taxon>Yangochiroptera</taxon>
        <taxon>Vespertilionidae</taxon>
        <taxon>Cnephaeus</taxon>
    </lineage>
</organism>
<dbReference type="PROSITE" id="PS50089">
    <property type="entry name" value="ZF_RING_2"/>
    <property type="match status" value="1"/>
</dbReference>
<keyword evidence="2 4" id="KW-0863">Zinc-finger</keyword>
<dbReference type="PROSITE" id="PS00518">
    <property type="entry name" value="ZF_RING_1"/>
    <property type="match status" value="1"/>
</dbReference>
<feature type="region of interest" description="Disordered" evidence="6">
    <location>
        <begin position="12"/>
        <end position="40"/>
    </location>
</feature>
<sequence>MRPWVRVKLNPGPGRGRVPLDPGEAGSRVRVSPKTSSTSDQGNYIEVNGLITQIPSKGQIQDITKELHCLLCNDWFRDPLMLTCGHNFCQACIQNFWKQQTKETFCPKCKMMCQYANCAFNLVLEKLVEKIKELPLLKGHPQCPEHGENLKLFSKPEGKLICFQCKDARLSVGQSKEFLQISDAVHFFMEEFNIIKGQLEATLKELQSLRNTQKDAIAAYKLCEYWWCGPPSPRASLRNYLGDDHGGFQENKLHLQQHISVEFLKLHQFLHGKEKDILNELREEGKVLIEEMELNLNQLQEQYLLVKDMLVSIQARMEEQNSFNFLKDITPFLDSLEKGIKVLTPRELIARKLNFGLYKGPIQYMMWREMQSILSPGLFPLTLDPKTAHPNLVLSKNRTSVWHGDIKQVMPDDPERFDSSVAVLGSKGFTSGKWYWEVEVAKKTKWTVGVVRESIIRKGSCPLTPEQGFWLLRLRNQNDLKALDLPSCSVKLTNNLDKVGIYLDYEGGQVSFYNAKTMTHIYTFSSTFTEKLYSYFCPCLNDGGENKEPLHIVQPQ</sequence>
<dbReference type="SMART" id="SM00589">
    <property type="entry name" value="PRY"/>
    <property type="match status" value="1"/>
</dbReference>
<accession>A0AA40HY59</accession>
<dbReference type="InterPro" id="IPR013083">
    <property type="entry name" value="Znf_RING/FYVE/PHD"/>
</dbReference>
<dbReference type="Proteomes" id="UP001177744">
    <property type="component" value="Unassembled WGS sequence"/>
</dbReference>
<dbReference type="InterPro" id="IPR043136">
    <property type="entry name" value="B30.2/SPRY_sf"/>
</dbReference>
<keyword evidence="3" id="KW-0862">Zinc</keyword>
<evidence type="ECO:0008006" key="11">
    <source>
        <dbReference type="Google" id="ProtNLM"/>
    </source>
</evidence>
<gene>
    <name evidence="9" type="ORF">QTO34_019681</name>
</gene>
<feature type="coiled-coil region" evidence="5">
    <location>
        <begin position="282"/>
        <end position="309"/>
    </location>
</feature>
<keyword evidence="1" id="KW-0479">Metal-binding</keyword>
<dbReference type="FunFam" id="2.60.120.920:FF:000058">
    <property type="entry name" value="E3 ubiquitin-protein ligase TRIM69"/>
    <property type="match status" value="1"/>
</dbReference>
<evidence type="ECO:0000256" key="6">
    <source>
        <dbReference type="SAM" id="MobiDB-lite"/>
    </source>
</evidence>
<name>A0AA40HY59_CNENI</name>
<dbReference type="Pfam" id="PF13765">
    <property type="entry name" value="PRY"/>
    <property type="match status" value="1"/>
</dbReference>
<dbReference type="FunFam" id="3.30.160.60:FF:002162">
    <property type="entry name" value="E3 ubiquitin-protein ligase TRIM69"/>
    <property type="match status" value="1"/>
</dbReference>
<dbReference type="PRINTS" id="PR01407">
    <property type="entry name" value="BUTYPHLNCDUF"/>
</dbReference>
<dbReference type="PROSITE" id="PS50188">
    <property type="entry name" value="B302_SPRY"/>
    <property type="match status" value="1"/>
</dbReference>